<feature type="domain" description="SMODS-associated and fused to various effectors" evidence="2">
    <location>
        <begin position="167"/>
        <end position="353"/>
    </location>
</feature>
<dbReference type="Proteomes" id="UP000006868">
    <property type="component" value="Plasmid pSC2"/>
</dbReference>
<dbReference type="AlphaFoldDB" id="A0A0D5ZCQ2"/>
<dbReference type="InterPro" id="IPR040836">
    <property type="entry name" value="SAVED"/>
</dbReference>
<keyword evidence="1" id="KW-0812">Transmembrane</keyword>
<dbReference type="EMBL" id="CP002214">
    <property type="protein sequence ID" value="AKA44349.1"/>
    <property type="molecule type" value="Genomic_DNA"/>
</dbReference>
<evidence type="ECO:0000313" key="4">
    <source>
        <dbReference type="Proteomes" id="UP000006868"/>
    </source>
</evidence>
<reference evidence="3 4" key="1">
    <citation type="journal article" date="2011" name="J. Bacteriol.">
        <title>Complete genome sequence of Paenibacillus polymyxa SC2, a strain of plant growth-promoting Rhizobacterium with broad-spectrum antimicrobial activity.</title>
        <authorList>
            <person name="Ma M."/>
            <person name="Wang C."/>
            <person name="Ding Y."/>
            <person name="Li L."/>
            <person name="Shen D."/>
            <person name="Jiang X."/>
            <person name="Guan D."/>
            <person name="Cao F."/>
            <person name="Chen H."/>
            <person name="Feng R."/>
            <person name="Wang X."/>
            <person name="Ge Y."/>
            <person name="Yao L."/>
            <person name="Bing X."/>
            <person name="Yang X."/>
            <person name="Li J."/>
            <person name="Du B."/>
        </authorList>
    </citation>
    <scope>NUCLEOTIDE SEQUENCE [LARGE SCALE GENOMIC DNA]</scope>
    <source>
        <strain evidence="3 4">SC2</strain>
        <plasmid evidence="4">pSC2</plasmid>
    </source>
</reference>
<evidence type="ECO:0000259" key="2">
    <source>
        <dbReference type="Pfam" id="PF18145"/>
    </source>
</evidence>
<dbReference type="RefSeq" id="WP_043886213.1">
    <property type="nucleotide sequence ID" value="NC_014628.2"/>
</dbReference>
<keyword evidence="1" id="KW-1133">Transmembrane helix</keyword>
<dbReference type="KEGG" id="ppm:PPSC2_26330"/>
<dbReference type="PATRIC" id="fig|886882.15.peg.5546"/>
<organism evidence="3 4">
    <name type="scientific">Paenibacillus polymyxa (strain SC2)</name>
    <name type="common">Bacillus polymyxa</name>
    <dbReference type="NCBI Taxonomy" id="886882"/>
    <lineage>
        <taxon>Bacteria</taxon>
        <taxon>Bacillati</taxon>
        <taxon>Bacillota</taxon>
        <taxon>Bacilli</taxon>
        <taxon>Bacillales</taxon>
        <taxon>Paenibacillaceae</taxon>
        <taxon>Paenibacillus</taxon>
    </lineage>
</organism>
<dbReference type="Pfam" id="PF18145">
    <property type="entry name" value="SAVED"/>
    <property type="match status" value="1"/>
</dbReference>
<accession>A0A0D5ZCQ2</accession>
<keyword evidence="1" id="KW-0472">Membrane</keyword>
<protein>
    <recommendedName>
        <fullName evidence="2">SMODS-associated and fused to various effectors domain-containing protein</fullName>
    </recommendedName>
</protein>
<geneLocation type="plasmid" evidence="3 4">
    <name>pSC2</name>
</geneLocation>
<evidence type="ECO:0000256" key="1">
    <source>
        <dbReference type="SAM" id="Phobius"/>
    </source>
</evidence>
<sequence length="376" mass="44419">MKNRFKQVIPIAMRFLKGRFEKKIIWSLISFGTLIIGQSFTQNWWINFVIDMYNDHFNRNMPYPVDSSQVWNVLLSLLAGGSLIVLAIYFYFRTKNREKLKPMLLIQHSSIQMISYSNINKDLSDYNLEQYPLNQLEEFKSMDRVHIYHALREQEKTINRIASRIDGSSGVEVAYMGLAHIPVTMLLGYQLSDKSSPMFYEWNQNELIWEQIESKPNFKFPILFLEKKDTQQEIQSTREVVVKIGITYPIGDEDIQELQFQNLNSYYLHLNPPHRNAVISSEQLKTYKKNFRDLLDQINQRYPQLQTIHLFYSGQPSLAYTLGSAISSRMDVDIWIYNHVRNESPKYKWGIKLPKENTSLELKINEMRVNIVQSEY</sequence>
<evidence type="ECO:0000313" key="3">
    <source>
        <dbReference type="EMBL" id="AKA44349.1"/>
    </source>
</evidence>
<gene>
    <name evidence="3" type="ORF">PPSC2_26330</name>
</gene>
<dbReference type="NCBIfam" id="NF033611">
    <property type="entry name" value="SAVED"/>
    <property type="match status" value="1"/>
</dbReference>
<feature type="transmembrane region" description="Helical" evidence="1">
    <location>
        <begin position="70"/>
        <end position="92"/>
    </location>
</feature>
<dbReference type="HOGENOM" id="CLU_749351_0_0_9"/>
<dbReference type="OrthoDB" id="583504at2"/>
<name>A0A0D5ZCQ2_PAEPS</name>
<feature type="transmembrane region" description="Helical" evidence="1">
    <location>
        <begin position="24"/>
        <end position="50"/>
    </location>
</feature>
<keyword evidence="3" id="KW-0614">Plasmid</keyword>
<proteinExistence type="predicted"/>